<keyword evidence="3" id="KW-1185">Reference proteome</keyword>
<protein>
    <submittedName>
        <fullName evidence="2">VPS4-associated protein 1</fullName>
    </submittedName>
</protein>
<feature type="region of interest" description="Disordered" evidence="1">
    <location>
        <begin position="165"/>
        <end position="208"/>
    </location>
</feature>
<accession>A0A6C1E689</accession>
<evidence type="ECO:0000256" key="1">
    <source>
        <dbReference type="SAM" id="MobiDB-lite"/>
    </source>
</evidence>
<dbReference type="Proteomes" id="UP000501346">
    <property type="component" value="Chromosome SeV"/>
</dbReference>
<proteinExistence type="predicted"/>
<dbReference type="AlphaFoldDB" id="A0A6C1E689"/>
<organism evidence="2 3">
    <name type="scientific">Saccharomyces pastorianus</name>
    <name type="common">Lager yeast</name>
    <name type="synonym">Saccharomyces cerevisiae x Saccharomyces eubayanus</name>
    <dbReference type="NCBI Taxonomy" id="27292"/>
    <lineage>
        <taxon>Eukaryota</taxon>
        <taxon>Fungi</taxon>
        <taxon>Dikarya</taxon>
        <taxon>Ascomycota</taxon>
        <taxon>Saccharomycotina</taxon>
        <taxon>Saccharomycetes</taxon>
        <taxon>Saccharomycetales</taxon>
        <taxon>Saccharomycetaceae</taxon>
        <taxon>Saccharomyces</taxon>
    </lineage>
</organism>
<dbReference type="PANTHER" id="PTHR28218:SF1">
    <property type="entry name" value="VPS4-ASSOCIATED PROTEIN 1"/>
    <property type="match status" value="1"/>
</dbReference>
<dbReference type="PANTHER" id="PTHR28218">
    <property type="entry name" value="VPS4-ASSOCIATED PROTEIN 1"/>
    <property type="match status" value="1"/>
</dbReference>
<feature type="region of interest" description="Disordered" evidence="1">
    <location>
        <begin position="100"/>
        <end position="121"/>
    </location>
</feature>
<dbReference type="GO" id="GO:0005768">
    <property type="term" value="C:endosome"/>
    <property type="evidence" value="ECO:0007669"/>
    <property type="project" value="TreeGrafter"/>
</dbReference>
<dbReference type="GO" id="GO:0007034">
    <property type="term" value="P:vacuolar transport"/>
    <property type="evidence" value="ECO:0007669"/>
    <property type="project" value="TreeGrafter"/>
</dbReference>
<dbReference type="Pfam" id="PF08432">
    <property type="entry name" value="Vfa1"/>
    <property type="match status" value="1"/>
</dbReference>
<reference evidence="2 3" key="1">
    <citation type="journal article" date="2019" name="BMC Genomics">
        <title>Chromosome level assembly and comparative genome analysis confirm lager-brewing yeasts originated from a single hybridization.</title>
        <authorList>
            <person name="Salazar A.N."/>
            <person name="Gorter de Vries A.R."/>
            <person name="van den Broek M."/>
            <person name="Brouwers N."/>
            <person name="de la Torre Cortes P."/>
            <person name="Kuijpers N.G.A."/>
            <person name="Daran J.G."/>
            <person name="Abeel T."/>
        </authorList>
    </citation>
    <scope>NUCLEOTIDE SEQUENCE [LARGE SCALE GENOMIC DNA]</scope>
    <source>
        <strain evidence="2 3">CBS 1483</strain>
    </source>
</reference>
<name>A0A6C1E689_SACPS</name>
<gene>
    <name evidence="2" type="primary">VFA1_2</name>
    <name evidence="2" type="ORF">GRS66_007180</name>
</gene>
<dbReference type="OrthoDB" id="2158714at2759"/>
<evidence type="ECO:0000313" key="2">
    <source>
        <dbReference type="EMBL" id="QID84665.1"/>
    </source>
</evidence>
<dbReference type="InterPro" id="IPR013640">
    <property type="entry name" value="Vfa1"/>
</dbReference>
<sequence length="208" mass="24141">MINEYVSRKVALKDMQPCAICSKPSTTVLYNASGPDWLYTCDIHLQDNPQFTIPIYSKEYNDAVAQLKVVKRKMDTLISAQSRLGSWDGWVTKIFTKKDKEKKDGSESTEPAPAEPADVPLEVKEDADTLLETQAMYRKLLDEVTELQGKNRKYELAKIMFESRVQRKKTEQMNRERYRKEQENYSNTDPKELLQKHVFPSVPQQETQ</sequence>
<dbReference type="EMBL" id="CP049002">
    <property type="protein sequence ID" value="QID84665.1"/>
    <property type="molecule type" value="Genomic_DNA"/>
</dbReference>
<evidence type="ECO:0000313" key="3">
    <source>
        <dbReference type="Proteomes" id="UP000501346"/>
    </source>
</evidence>
<feature type="compositionally biased region" description="Basic and acidic residues" evidence="1">
    <location>
        <begin position="165"/>
        <end position="195"/>
    </location>
</feature>